<dbReference type="AlphaFoldDB" id="A0A0E2Z8P7"/>
<evidence type="ECO:0000313" key="2">
    <source>
        <dbReference type="Proteomes" id="UP000028839"/>
    </source>
</evidence>
<gene>
    <name evidence="1" type="ORF">IB75_05115</name>
</gene>
<proteinExistence type="predicted"/>
<accession>A0A0E2Z8P7</accession>
<dbReference type="EMBL" id="JPGN01000029">
    <property type="protein sequence ID" value="KFI20005.1"/>
    <property type="molecule type" value="Genomic_DNA"/>
</dbReference>
<reference evidence="1 2" key="1">
    <citation type="submission" date="2014-07" db="EMBL/GenBank/DDBJ databases">
        <title>Comparative analysis of Nitrosococcus oceani genome inventories of strains from Pacific and Atlantic gyres.</title>
        <authorList>
            <person name="Lim C.K."/>
            <person name="Wang L."/>
            <person name="Sayavedra-Soto L.A."/>
            <person name="Klotz M.G."/>
        </authorList>
    </citation>
    <scope>NUCLEOTIDE SEQUENCE [LARGE SCALE GENOMIC DNA]</scope>
    <source>
        <strain evidence="1 2">C-27</strain>
    </source>
</reference>
<dbReference type="HOGENOM" id="CLU_2863241_0_0_6"/>
<comment type="caution">
    <text evidence="1">The sequence shown here is derived from an EMBL/GenBank/DDBJ whole genome shotgun (WGS) entry which is preliminary data.</text>
</comment>
<evidence type="ECO:0000313" key="1">
    <source>
        <dbReference type="EMBL" id="KFI20005.1"/>
    </source>
</evidence>
<sequence length="64" mass="6980">MALALHVPFHFARSLGVLIHPYIPSTIEQNSYLNFTLPSFSPLPKIDEIGQVYGAKLGDGGKLV</sequence>
<organism evidence="1 2">
    <name type="scientific">Nitrosococcus oceani C-27</name>
    <dbReference type="NCBI Taxonomy" id="314279"/>
    <lineage>
        <taxon>Bacteria</taxon>
        <taxon>Pseudomonadati</taxon>
        <taxon>Pseudomonadota</taxon>
        <taxon>Gammaproteobacteria</taxon>
        <taxon>Chromatiales</taxon>
        <taxon>Chromatiaceae</taxon>
        <taxon>Nitrosococcus</taxon>
    </lineage>
</organism>
<dbReference type="Proteomes" id="UP000028839">
    <property type="component" value="Unassembled WGS sequence"/>
</dbReference>
<name>A0A0E2Z8P7_9GAMM</name>
<protein>
    <submittedName>
        <fullName evidence="1">Uncharacterized protein</fullName>
    </submittedName>
</protein>